<gene>
    <name evidence="2" type="ORF">WKI299_LOCUS9160</name>
</gene>
<dbReference type="Proteomes" id="UP000663856">
    <property type="component" value="Unassembled WGS sequence"/>
</dbReference>
<feature type="compositionally biased region" description="Basic residues" evidence="1">
    <location>
        <begin position="83"/>
        <end position="94"/>
    </location>
</feature>
<comment type="caution">
    <text evidence="2">The sequence shown here is derived from an EMBL/GenBank/DDBJ whole genome shotgun (WGS) entry which is preliminary data.</text>
</comment>
<protein>
    <submittedName>
        <fullName evidence="2">Uncharacterized protein</fullName>
    </submittedName>
</protein>
<reference evidence="2" key="1">
    <citation type="submission" date="2021-02" db="EMBL/GenBank/DDBJ databases">
        <authorList>
            <person name="Nowell W R."/>
        </authorList>
    </citation>
    <scope>NUCLEOTIDE SEQUENCE</scope>
</reference>
<feature type="region of interest" description="Disordered" evidence="1">
    <location>
        <begin position="55"/>
        <end position="128"/>
    </location>
</feature>
<dbReference type="AlphaFoldDB" id="A0A816P9G9"/>
<feature type="compositionally biased region" description="Low complexity" evidence="1">
    <location>
        <begin position="95"/>
        <end position="128"/>
    </location>
</feature>
<dbReference type="Gene3D" id="2.60.120.260">
    <property type="entry name" value="Galactose-binding domain-like"/>
    <property type="match status" value="1"/>
</dbReference>
<proteinExistence type="predicted"/>
<evidence type="ECO:0000256" key="1">
    <source>
        <dbReference type="SAM" id="MobiDB-lite"/>
    </source>
</evidence>
<accession>A0A816P9G9</accession>
<sequence>MQVSSISTAPYRPRIVRVSPRQILSNNSIHNAGTHNSLPISPSSYEKLSFSFSNNSLNPRSSLAFNRGNQRRQQRQQQQLLLHQRRQVQQRHPRQQQPQLHRQQQQVRQQQVQQQQQQQPKQHQQQQLPLQLRRPAPQLQQLQQLQLQQQVPTTTATTTPTCGKNPDTTGAIFSYNTGSAPTTYTLNSHTFTANDSSSTLTFILSGDPGPKLHYWLLDDVSVNDTATNTNILVNGNFDQGTLNGWTQFCATDANCGNGNYGQLTNSPCRSAPDCYVDTCSGSNFDYLLQSFGTVPGNRYIVSFYMEVFASGGGHLAYVTLS</sequence>
<evidence type="ECO:0000313" key="2">
    <source>
        <dbReference type="EMBL" id="CAF2045692.1"/>
    </source>
</evidence>
<name>A0A816P9G9_9BILA</name>
<dbReference type="EMBL" id="CAJNRF010003009">
    <property type="protein sequence ID" value="CAF2045692.1"/>
    <property type="molecule type" value="Genomic_DNA"/>
</dbReference>
<evidence type="ECO:0000313" key="3">
    <source>
        <dbReference type="Proteomes" id="UP000663856"/>
    </source>
</evidence>
<organism evidence="2 3">
    <name type="scientific">Rotaria magnacalcarata</name>
    <dbReference type="NCBI Taxonomy" id="392030"/>
    <lineage>
        <taxon>Eukaryota</taxon>
        <taxon>Metazoa</taxon>
        <taxon>Spiralia</taxon>
        <taxon>Gnathifera</taxon>
        <taxon>Rotifera</taxon>
        <taxon>Eurotatoria</taxon>
        <taxon>Bdelloidea</taxon>
        <taxon>Philodinida</taxon>
        <taxon>Philodinidae</taxon>
        <taxon>Rotaria</taxon>
    </lineage>
</organism>